<comment type="caution">
    <text evidence="3">The sequence shown here is derived from an EMBL/GenBank/DDBJ whole genome shotgun (WGS) entry which is preliminary data.</text>
</comment>
<name>A0A1F6PDM6_9BACT</name>
<keyword evidence="1" id="KW-0732">Signal</keyword>
<feature type="chain" id="PRO_5009525991" description="Sporulation stage II protein D amidase enhancer LytB N-terminal domain-containing protein" evidence="1">
    <location>
        <begin position="25"/>
        <end position="620"/>
    </location>
</feature>
<feature type="signal peptide" evidence="1">
    <location>
        <begin position="1"/>
        <end position="24"/>
    </location>
</feature>
<dbReference type="STRING" id="1798709.A2538_01755"/>
<dbReference type="GO" id="GO:0030435">
    <property type="term" value="P:sporulation resulting in formation of a cellular spore"/>
    <property type="evidence" value="ECO:0007669"/>
    <property type="project" value="InterPro"/>
</dbReference>
<evidence type="ECO:0000256" key="1">
    <source>
        <dbReference type="SAM" id="SignalP"/>
    </source>
</evidence>
<organism evidence="3 4">
    <name type="scientific">Candidatus Magasanikbacteria bacterium RIFOXYD2_FULL_41_14</name>
    <dbReference type="NCBI Taxonomy" id="1798709"/>
    <lineage>
        <taxon>Bacteria</taxon>
        <taxon>Candidatus Magasanikiibacteriota</taxon>
    </lineage>
</organism>
<evidence type="ECO:0000259" key="2">
    <source>
        <dbReference type="Pfam" id="PF08486"/>
    </source>
</evidence>
<dbReference type="NCBIfam" id="TIGR02669">
    <property type="entry name" value="SpoIID_LytB"/>
    <property type="match status" value="1"/>
</dbReference>
<reference evidence="3 4" key="1">
    <citation type="journal article" date="2016" name="Nat. Commun.">
        <title>Thousands of microbial genomes shed light on interconnected biogeochemical processes in an aquifer system.</title>
        <authorList>
            <person name="Anantharaman K."/>
            <person name="Brown C.T."/>
            <person name="Hug L.A."/>
            <person name="Sharon I."/>
            <person name="Castelle C.J."/>
            <person name="Probst A.J."/>
            <person name="Thomas B.C."/>
            <person name="Singh A."/>
            <person name="Wilkins M.J."/>
            <person name="Karaoz U."/>
            <person name="Brodie E.L."/>
            <person name="Williams K.H."/>
            <person name="Hubbard S.S."/>
            <person name="Banfield J.F."/>
        </authorList>
    </citation>
    <scope>NUCLEOTIDE SEQUENCE [LARGE SCALE GENOMIC DNA]</scope>
</reference>
<dbReference type="EMBL" id="MFRE01000010">
    <property type="protein sequence ID" value="OGH94272.1"/>
    <property type="molecule type" value="Genomic_DNA"/>
</dbReference>
<dbReference type="InterPro" id="IPR013783">
    <property type="entry name" value="Ig-like_fold"/>
</dbReference>
<dbReference type="InterPro" id="IPR013693">
    <property type="entry name" value="SpoIID/LytB_N"/>
</dbReference>
<dbReference type="Pfam" id="PF08486">
    <property type="entry name" value="SpoIID"/>
    <property type="match status" value="1"/>
</dbReference>
<evidence type="ECO:0000313" key="4">
    <source>
        <dbReference type="Proteomes" id="UP000178254"/>
    </source>
</evidence>
<dbReference type="InterPro" id="IPR013486">
    <property type="entry name" value="SpoIID/LytB"/>
</dbReference>
<dbReference type="Proteomes" id="UP000178254">
    <property type="component" value="Unassembled WGS sequence"/>
</dbReference>
<sequence>MKKFFFAIFSISFGWLALVAPALALDFTPPPFKDSSYEARYVSQSIADPISIVAGETKEITVRFKNIGKANWPTIGNYASIYTFEPSYRASVFADKSWLSANQPAKVAAATASGKTGEFTFTLKAPATPGNYKEQFYLAAENRTWIKGGYFYLKIKVTAPQTKTDATAMDSSDSSDFSGNSALGEDTQDATDFKSHLLALSARSLAVGEGGQILSFKVVYVNDGLGDWHNFSWQEAGSFYAGTNSFSGRVSIADSIWQSAKVIIARDQITRPGEHLPLDFTFRAPATAGDYVARFKISADSHTLDGGILEVPIKVLSDAPVGYEAPTFPSERVLLSEPNIRVGLYKDSAPVHFVSPFIYQIFDGPNYFNDLGENNVAILSYNKGKYHFEGGGFSFDSVNPLRLVPVNPASAYFELVNYTRSVSYKGKINFNAYRGILEYVYSPKSDLPYVINELPLDQYIAGIAETGNEGALEYIKAILVAARSYAYFHLNANEESLFDVYATTVDQLYLGYNSEINMPRVAQAAAVTMGEMITYNAAPVVTPYFAHSNGKTKTWKQVWGGQDKPWLQSVECIYDKGKNQYGHGVGMSAADASARASKDNWTYDQILGHYYTGTMVEKIY</sequence>
<evidence type="ECO:0000313" key="3">
    <source>
        <dbReference type="EMBL" id="OGH94272.1"/>
    </source>
</evidence>
<feature type="domain" description="Sporulation stage II protein D amidase enhancer LytB N-terminal" evidence="2">
    <location>
        <begin position="450"/>
        <end position="535"/>
    </location>
</feature>
<proteinExistence type="predicted"/>
<protein>
    <recommendedName>
        <fullName evidence="2">Sporulation stage II protein D amidase enhancer LytB N-terminal domain-containing protein</fullName>
    </recommendedName>
</protein>
<dbReference type="AlphaFoldDB" id="A0A1F6PDM6"/>
<dbReference type="Gene3D" id="2.60.40.10">
    <property type="entry name" value="Immunoglobulins"/>
    <property type="match status" value="2"/>
</dbReference>
<gene>
    <name evidence="3" type="ORF">A2538_01755</name>
</gene>
<accession>A0A1F6PDM6</accession>